<name>A0A2G5U712_9PELO</name>
<dbReference type="Proteomes" id="UP000230233">
    <property type="component" value="Chromosome IV"/>
</dbReference>
<keyword evidence="2" id="KW-1185">Reference proteome</keyword>
<accession>A0A2G5U712</accession>
<comment type="caution">
    <text evidence="1">The sequence shown here is derived from an EMBL/GenBank/DDBJ whole genome shotgun (WGS) entry which is preliminary data.</text>
</comment>
<organism evidence="1 2">
    <name type="scientific">Caenorhabditis nigoni</name>
    <dbReference type="NCBI Taxonomy" id="1611254"/>
    <lineage>
        <taxon>Eukaryota</taxon>
        <taxon>Metazoa</taxon>
        <taxon>Ecdysozoa</taxon>
        <taxon>Nematoda</taxon>
        <taxon>Chromadorea</taxon>
        <taxon>Rhabditida</taxon>
        <taxon>Rhabditina</taxon>
        <taxon>Rhabditomorpha</taxon>
        <taxon>Rhabditoidea</taxon>
        <taxon>Rhabditidae</taxon>
        <taxon>Peloderinae</taxon>
        <taxon>Caenorhabditis</taxon>
    </lineage>
</organism>
<dbReference type="AlphaFoldDB" id="A0A2G5U712"/>
<gene>
    <name evidence="1" type="primary">Cnig_chr_IV.g14587</name>
    <name evidence="1" type="ORF">B9Z55_014587</name>
</gene>
<dbReference type="EMBL" id="PDUG01000004">
    <property type="protein sequence ID" value="PIC35141.1"/>
    <property type="molecule type" value="Genomic_DNA"/>
</dbReference>
<evidence type="ECO:0000313" key="2">
    <source>
        <dbReference type="Proteomes" id="UP000230233"/>
    </source>
</evidence>
<reference evidence="2" key="1">
    <citation type="submission" date="2017-10" db="EMBL/GenBank/DDBJ databases">
        <title>Rapid genome shrinkage in a self-fertile nematode reveals novel sperm competition proteins.</title>
        <authorList>
            <person name="Yin D."/>
            <person name="Schwarz E.M."/>
            <person name="Thomas C.G."/>
            <person name="Felde R.L."/>
            <person name="Korf I.F."/>
            <person name="Cutter A.D."/>
            <person name="Schartner C.M."/>
            <person name="Ralston E.J."/>
            <person name="Meyer B.J."/>
            <person name="Haag E.S."/>
        </authorList>
    </citation>
    <scope>NUCLEOTIDE SEQUENCE [LARGE SCALE GENOMIC DNA]</scope>
    <source>
        <strain evidence="2">JU1422</strain>
    </source>
</reference>
<protein>
    <submittedName>
        <fullName evidence="1">Uncharacterized protein</fullName>
    </submittedName>
</protein>
<sequence>MGQGTLLNYGDEKMSQHSWRSLTIVVLDSSPQDWFLFLNRSHENSPISGRFFRLLSPFSSIRFSAITHECDIKDFLLFVVDVPKSTHTELVLHILLVVLQHVSVFFLANLKTFRLALRPKLFPVTHSAIFEGITNVGWKTSLSDRIKMIGDCIL</sequence>
<proteinExistence type="predicted"/>
<evidence type="ECO:0000313" key="1">
    <source>
        <dbReference type="EMBL" id="PIC35141.1"/>
    </source>
</evidence>